<dbReference type="Proteomes" id="UP001565368">
    <property type="component" value="Unassembled WGS sequence"/>
</dbReference>
<gene>
    <name evidence="1" type="ORF">Q8F55_006071</name>
</gene>
<evidence type="ECO:0000313" key="2">
    <source>
        <dbReference type="Proteomes" id="UP001565368"/>
    </source>
</evidence>
<sequence length="257" mass="28187">MDIVERISATWSDWFLHFSLWAAFGPKGVEQLNEAIGRTALCLRENAGLMAIPGAAACVTEMLETLGPHPMRGLRAAKRISTNTIPGAMELLTARSLRLIYGLDANARFVSADHDPDAAMRTLLALRQRMLAAGPTPSLLDRFNTEGNILELHASIDAAAQLECDGVLDGLALFPEKAVARTHEDVKHEVAECVRSCRARWEKSLRGMSAADKRVARREYLRQNAAAEERGEGPLVEWRREQRAAMLGEGPTDGSCN</sequence>
<proteinExistence type="predicted"/>
<dbReference type="RefSeq" id="XP_069209182.1">
    <property type="nucleotide sequence ID" value="XM_069354540.1"/>
</dbReference>
<protein>
    <submittedName>
        <fullName evidence="1">Uncharacterized protein</fullName>
    </submittedName>
</protein>
<organism evidence="1 2">
    <name type="scientific">Vanrija albida</name>
    <dbReference type="NCBI Taxonomy" id="181172"/>
    <lineage>
        <taxon>Eukaryota</taxon>
        <taxon>Fungi</taxon>
        <taxon>Dikarya</taxon>
        <taxon>Basidiomycota</taxon>
        <taxon>Agaricomycotina</taxon>
        <taxon>Tremellomycetes</taxon>
        <taxon>Trichosporonales</taxon>
        <taxon>Trichosporonaceae</taxon>
        <taxon>Vanrija</taxon>
    </lineage>
</organism>
<evidence type="ECO:0000313" key="1">
    <source>
        <dbReference type="EMBL" id="KAL1409238.1"/>
    </source>
</evidence>
<keyword evidence="2" id="KW-1185">Reference proteome</keyword>
<reference evidence="1 2" key="1">
    <citation type="submission" date="2023-08" db="EMBL/GenBank/DDBJ databases">
        <title>Annotated Genome Sequence of Vanrija albida AlHP1.</title>
        <authorList>
            <person name="Herzog R."/>
        </authorList>
    </citation>
    <scope>NUCLEOTIDE SEQUENCE [LARGE SCALE GENOMIC DNA]</scope>
    <source>
        <strain evidence="1 2">AlHP1</strain>
    </source>
</reference>
<dbReference type="EMBL" id="JBBXJM010000004">
    <property type="protein sequence ID" value="KAL1409238.1"/>
    <property type="molecule type" value="Genomic_DNA"/>
</dbReference>
<comment type="caution">
    <text evidence="1">The sequence shown here is derived from an EMBL/GenBank/DDBJ whole genome shotgun (WGS) entry which is preliminary data.</text>
</comment>
<dbReference type="GeneID" id="95987114"/>
<name>A0ABR3Q3A9_9TREE</name>
<accession>A0ABR3Q3A9</accession>